<evidence type="ECO:0000259" key="7">
    <source>
        <dbReference type="Pfam" id="PF14322"/>
    </source>
</evidence>
<keyword evidence="4" id="KW-0472">Membrane</keyword>
<dbReference type="Proteomes" id="UP000295292">
    <property type="component" value="Unassembled WGS sequence"/>
</dbReference>
<reference evidence="8 9" key="1">
    <citation type="submission" date="2019-03" db="EMBL/GenBank/DDBJ databases">
        <title>Genomic Encyclopedia of Archaeal and Bacterial Type Strains, Phase II (KMG-II): from individual species to whole genera.</title>
        <authorList>
            <person name="Goeker M."/>
        </authorList>
    </citation>
    <scope>NUCLEOTIDE SEQUENCE [LARGE SCALE GENOMIC DNA]</scope>
    <source>
        <strain evidence="8 9">DSM 28353</strain>
    </source>
</reference>
<dbReference type="PROSITE" id="PS51257">
    <property type="entry name" value="PROKAR_LIPOPROTEIN"/>
    <property type="match status" value="1"/>
</dbReference>
<feature type="domain" description="RagB/SusD" evidence="6">
    <location>
        <begin position="343"/>
        <end position="453"/>
    </location>
</feature>
<keyword evidence="3" id="KW-0732">Signal</keyword>
<dbReference type="AlphaFoldDB" id="A0A4R6WKB3"/>
<protein>
    <submittedName>
        <fullName evidence="8">SusD-like starch-binding protein associating with outer membrane</fullName>
    </submittedName>
</protein>
<evidence type="ECO:0000256" key="3">
    <source>
        <dbReference type="ARBA" id="ARBA00022729"/>
    </source>
</evidence>
<dbReference type="EMBL" id="SNYV01000011">
    <property type="protein sequence ID" value="TDQ79367.1"/>
    <property type="molecule type" value="Genomic_DNA"/>
</dbReference>
<evidence type="ECO:0000313" key="9">
    <source>
        <dbReference type="Proteomes" id="UP000295292"/>
    </source>
</evidence>
<proteinExistence type="inferred from homology"/>
<feature type="domain" description="SusD-like N-terminal" evidence="7">
    <location>
        <begin position="25"/>
        <end position="228"/>
    </location>
</feature>
<dbReference type="InterPro" id="IPR011990">
    <property type="entry name" value="TPR-like_helical_dom_sf"/>
</dbReference>
<evidence type="ECO:0000256" key="4">
    <source>
        <dbReference type="ARBA" id="ARBA00023136"/>
    </source>
</evidence>
<evidence type="ECO:0000259" key="6">
    <source>
        <dbReference type="Pfam" id="PF07980"/>
    </source>
</evidence>
<dbReference type="InterPro" id="IPR033985">
    <property type="entry name" value="SusD-like_N"/>
</dbReference>
<evidence type="ECO:0000313" key="8">
    <source>
        <dbReference type="EMBL" id="TDQ79367.1"/>
    </source>
</evidence>
<sequence>MNKMNFLKFTYVLPFLLLTASCGKDFLDVKRDKSQVIPGSIVDYQGVLDNFAIINERATVSLGLVGAAEYHLPDGVLKTWLSNIPYEVNGYLWEKEIFSGYESTDWNNAYQRILYANLALEVMDLKPSASEQNDWNNVAGGASFIRGYTYYQLAQLFCKPYDAQTAAADLGVPIKQERDVEEKVTRNTVEEVYQFIVADLKRAVELLPEKAKSRFRPNKATAATFLVRTLMQMGRYDQALAYATLAFEKENALIDYNTLDLGKLNPFGADYGVTNPELLYYAHINKPGSSYTGYNADASLLALYEPNDLRKKAFFQPIATDGRMEFKGSFSGAYNIFVGVSAGEVYLNYAECLIRNNRAADALPVLNKLRKNRFATFNYNPIQASDYSDLMEYVWKERRRELYFRGLTWEDYRRQNKEGKYTVTLKRNNNDKVYTLEPNDKRWTLPLPDNEIQIRGFIQNER</sequence>
<dbReference type="GO" id="GO:0009279">
    <property type="term" value="C:cell outer membrane"/>
    <property type="evidence" value="ECO:0007669"/>
    <property type="project" value="UniProtKB-SubCell"/>
</dbReference>
<name>A0A4R6WKB3_9SPHI</name>
<dbReference type="InterPro" id="IPR012944">
    <property type="entry name" value="SusD_RagB_dom"/>
</dbReference>
<evidence type="ECO:0000256" key="1">
    <source>
        <dbReference type="ARBA" id="ARBA00004442"/>
    </source>
</evidence>
<dbReference type="Pfam" id="PF14322">
    <property type="entry name" value="SusD-like_3"/>
    <property type="match status" value="1"/>
</dbReference>
<gene>
    <name evidence="8" type="ORF">CLV99_0804</name>
</gene>
<organism evidence="8 9">
    <name type="scientific">Sphingobacterium yanglingense</name>
    <dbReference type="NCBI Taxonomy" id="1437280"/>
    <lineage>
        <taxon>Bacteria</taxon>
        <taxon>Pseudomonadati</taxon>
        <taxon>Bacteroidota</taxon>
        <taxon>Sphingobacteriia</taxon>
        <taxon>Sphingobacteriales</taxon>
        <taxon>Sphingobacteriaceae</taxon>
        <taxon>Sphingobacterium</taxon>
    </lineage>
</organism>
<accession>A0A4R6WKB3</accession>
<evidence type="ECO:0000256" key="5">
    <source>
        <dbReference type="ARBA" id="ARBA00023237"/>
    </source>
</evidence>
<dbReference type="Gene3D" id="1.25.40.390">
    <property type="match status" value="1"/>
</dbReference>
<dbReference type="OrthoDB" id="653598at2"/>
<dbReference type="Pfam" id="PF07980">
    <property type="entry name" value="SusD_RagB"/>
    <property type="match status" value="1"/>
</dbReference>
<keyword evidence="5" id="KW-0998">Cell outer membrane</keyword>
<dbReference type="SUPFAM" id="SSF48452">
    <property type="entry name" value="TPR-like"/>
    <property type="match status" value="1"/>
</dbReference>
<comment type="caution">
    <text evidence="8">The sequence shown here is derived from an EMBL/GenBank/DDBJ whole genome shotgun (WGS) entry which is preliminary data.</text>
</comment>
<evidence type="ECO:0000256" key="2">
    <source>
        <dbReference type="ARBA" id="ARBA00006275"/>
    </source>
</evidence>
<comment type="subcellular location">
    <subcellularLocation>
        <location evidence="1">Cell outer membrane</location>
    </subcellularLocation>
</comment>
<keyword evidence="9" id="KW-1185">Reference proteome</keyword>
<comment type="similarity">
    <text evidence="2">Belongs to the SusD family.</text>
</comment>